<dbReference type="EMBL" id="JAPFFF010000449">
    <property type="protein sequence ID" value="KAK8834265.1"/>
    <property type="molecule type" value="Genomic_DNA"/>
</dbReference>
<keyword evidence="5" id="KW-1185">Reference proteome</keyword>
<feature type="domain" description="HTH myb-type" evidence="2">
    <location>
        <begin position="86"/>
        <end position="137"/>
    </location>
</feature>
<evidence type="ECO:0000259" key="2">
    <source>
        <dbReference type="PROSITE" id="PS51294"/>
    </source>
</evidence>
<feature type="domain" description="Myb-like" evidence="1">
    <location>
        <begin position="83"/>
        <end position="133"/>
    </location>
</feature>
<protein>
    <recommendedName>
        <fullName evidence="6">Myb-like DNA-binding domain containing protein</fullName>
    </recommendedName>
</protein>
<dbReference type="InterPro" id="IPR050560">
    <property type="entry name" value="MYB_TF"/>
</dbReference>
<accession>A0ABR2GK06</accession>
<dbReference type="EMBL" id="JAPFFF010000043">
    <property type="protein sequence ID" value="KAK8841070.1"/>
    <property type="molecule type" value="Genomic_DNA"/>
</dbReference>
<feature type="domain" description="Myb-like" evidence="1">
    <location>
        <begin position="27"/>
        <end position="81"/>
    </location>
</feature>
<dbReference type="InterPro" id="IPR017930">
    <property type="entry name" value="Myb_dom"/>
</dbReference>
<organism evidence="3 5">
    <name type="scientific">Tritrichomonas musculus</name>
    <dbReference type="NCBI Taxonomy" id="1915356"/>
    <lineage>
        <taxon>Eukaryota</taxon>
        <taxon>Metamonada</taxon>
        <taxon>Parabasalia</taxon>
        <taxon>Tritrichomonadida</taxon>
        <taxon>Tritrichomonadidae</taxon>
        <taxon>Tritrichomonas</taxon>
    </lineage>
</organism>
<dbReference type="Gene3D" id="1.10.10.60">
    <property type="entry name" value="Homeodomain-like"/>
    <property type="match status" value="2"/>
</dbReference>
<sequence length="208" mass="25153">MFPNYYNALIQTPIDINNQKLSQQPQIKRRTRIPFTKEEDQQILQLVQYFGVNDKNNWYFIASQLKGRSPRQCRERYQLFLSDQVRKNAKWTSEEDEILLSKYQIYGPHWKQLEQFFVGRTLYNIKNRFISLSRRMKPYDNKEEYQQEESKEKVSLAKSITNEPDIPQKTDQIFNNEYSSVLNESDFEFDLDNFPLIIDDNEQYTIFD</sequence>
<dbReference type="Proteomes" id="UP001470230">
    <property type="component" value="Unassembled WGS sequence"/>
</dbReference>
<dbReference type="CDD" id="cd00167">
    <property type="entry name" value="SANT"/>
    <property type="match status" value="2"/>
</dbReference>
<evidence type="ECO:0000259" key="1">
    <source>
        <dbReference type="PROSITE" id="PS50090"/>
    </source>
</evidence>
<evidence type="ECO:0000313" key="3">
    <source>
        <dbReference type="EMBL" id="KAK8834265.1"/>
    </source>
</evidence>
<dbReference type="SMART" id="SM00717">
    <property type="entry name" value="SANT"/>
    <property type="match status" value="2"/>
</dbReference>
<dbReference type="PROSITE" id="PS51294">
    <property type="entry name" value="HTH_MYB"/>
    <property type="match status" value="2"/>
</dbReference>
<evidence type="ECO:0000313" key="5">
    <source>
        <dbReference type="Proteomes" id="UP001470230"/>
    </source>
</evidence>
<name>A0ABR2GK06_9EUKA</name>
<dbReference type="InterPro" id="IPR009057">
    <property type="entry name" value="Homeodomain-like_sf"/>
</dbReference>
<dbReference type="InterPro" id="IPR001005">
    <property type="entry name" value="SANT/Myb"/>
</dbReference>
<dbReference type="SUPFAM" id="SSF46689">
    <property type="entry name" value="Homeodomain-like"/>
    <property type="match status" value="1"/>
</dbReference>
<gene>
    <name evidence="4" type="ORF">M9Y10_027910</name>
    <name evidence="3" type="ORF">M9Y10_032073</name>
</gene>
<dbReference type="PANTHER" id="PTHR45614:SF253">
    <property type="entry name" value="CHROMOSOME UNDETERMINED SCAFFOLD_38, WHOLE GENOME SHOTGUN SEQUENCE"/>
    <property type="match status" value="1"/>
</dbReference>
<comment type="caution">
    <text evidence="3">The sequence shown here is derived from an EMBL/GenBank/DDBJ whole genome shotgun (WGS) entry which is preliminary data.</text>
</comment>
<dbReference type="PROSITE" id="PS50090">
    <property type="entry name" value="MYB_LIKE"/>
    <property type="match status" value="2"/>
</dbReference>
<feature type="domain" description="HTH myb-type" evidence="2">
    <location>
        <begin position="27"/>
        <end position="85"/>
    </location>
</feature>
<proteinExistence type="predicted"/>
<dbReference type="PANTHER" id="PTHR45614">
    <property type="entry name" value="MYB PROTEIN-RELATED"/>
    <property type="match status" value="1"/>
</dbReference>
<dbReference type="Pfam" id="PF00249">
    <property type="entry name" value="Myb_DNA-binding"/>
    <property type="match status" value="1"/>
</dbReference>
<evidence type="ECO:0008006" key="6">
    <source>
        <dbReference type="Google" id="ProtNLM"/>
    </source>
</evidence>
<evidence type="ECO:0000313" key="4">
    <source>
        <dbReference type="EMBL" id="KAK8841070.1"/>
    </source>
</evidence>
<dbReference type="Pfam" id="PF13921">
    <property type="entry name" value="Myb_DNA-bind_6"/>
    <property type="match status" value="1"/>
</dbReference>
<reference evidence="3 5" key="1">
    <citation type="submission" date="2024-04" db="EMBL/GenBank/DDBJ databases">
        <title>Tritrichomonas musculus Genome.</title>
        <authorList>
            <person name="Alves-Ferreira E."/>
            <person name="Grigg M."/>
            <person name="Lorenzi H."/>
            <person name="Galac M."/>
        </authorList>
    </citation>
    <scope>NUCLEOTIDE SEQUENCE [LARGE SCALE GENOMIC DNA]</scope>
    <source>
        <strain evidence="3 5">EAF2021</strain>
    </source>
</reference>